<evidence type="ECO:0000256" key="1">
    <source>
        <dbReference type="SAM" id="MobiDB-lite"/>
    </source>
</evidence>
<evidence type="ECO:0000256" key="2">
    <source>
        <dbReference type="SAM" id="SignalP"/>
    </source>
</evidence>
<dbReference type="Proteomes" id="UP000221165">
    <property type="component" value="Unassembled WGS sequence"/>
</dbReference>
<evidence type="ECO:0000313" key="4">
    <source>
        <dbReference type="Proteomes" id="UP000221165"/>
    </source>
</evidence>
<feature type="chain" id="PRO_5012564451" evidence="2">
    <location>
        <begin position="23"/>
        <end position="303"/>
    </location>
</feature>
<name>A0A2C6L4T9_9APIC</name>
<evidence type="ECO:0000313" key="3">
    <source>
        <dbReference type="EMBL" id="PHJ22848.1"/>
    </source>
</evidence>
<keyword evidence="4" id="KW-1185">Reference proteome</keyword>
<feature type="region of interest" description="Disordered" evidence="1">
    <location>
        <begin position="156"/>
        <end position="175"/>
    </location>
</feature>
<feature type="signal peptide" evidence="2">
    <location>
        <begin position="1"/>
        <end position="22"/>
    </location>
</feature>
<organism evidence="3 4">
    <name type="scientific">Cystoisospora suis</name>
    <dbReference type="NCBI Taxonomy" id="483139"/>
    <lineage>
        <taxon>Eukaryota</taxon>
        <taxon>Sar</taxon>
        <taxon>Alveolata</taxon>
        <taxon>Apicomplexa</taxon>
        <taxon>Conoidasida</taxon>
        <taxon>Coccidia</taxon>
        <taxon>Eucoccidiorida</taxon>
        <taxon>Eimeriorina</taxon>
        <taxon>Sarcocystidae</taxon>
        <taxon>Cystoisospora</taxon>
    </lineage>
</organism>
<dbReference type="VEuPathDB" id="ToxoDB:CSUI_003298"/>
<dbReference type="RefSeq" id="XP_067924525.1">
    <property type="nucleotide sequence ID" value="XM_068063496.1"/>
</dbReference>
<comment type="caution">
    <text evidence="3">The sequence shown here is derived from an EMBL/GenBank/DDBJ whole genome shotgun (WGS) entry which is preliminary data.</text>
</comment>
<dbReference type="AlphaFoldDB" id="A0A2C6L4T9"/>
<keyword evidence="2" id="KW-0732">Signal</keyword>
<sequence length="303" mass="33710">MRALKALLAPFSASLLFLSVRQDSGIVLAFAAEDEAAAFAVPLDPADPFSKTHAEDVVDVFGKAWGSLGDLGMFGDLTIPKLNLDDITSRMNRLFRSFFNDRSWFPESLFLKPKVKVHDDGRCRYVLAWERGVRAENIRVVLSFKKRTIGVVYREAQRRDEKSQTGESHSMSKEESQQFLHVNPECMMTPEVVAERLVGWTDNVATAAQGAAHKVLISFPSVDHLDRMVKEGLLPEDIVSMLQEGNVASLTAYQHCLASGRSADECEYAKAHEVLLKETPLPVTANTDSIELPRFAGHSGEMW</sequence>
<reference evidence="3 4" key="1">
    <citation type="journal article" date="2017" name="Int. J. Parasitol.">
        <title>The genome of the protozoan parasite Cystoisospora suis and a reverse vaccinology approach to identify vaccine candidates.</title>
        <authorList>
            <person name="Palmieri N."/>
            <person name="Shrestha A."/>
            <person name="Ruttkowski B."/>
            <person name="Beck T."/>
            <person name="Vogl C."/>
            <person name="Tomley F."/>
            <person name="Blake D.P."/>
            <person name="Joachim A."/>
        </authorList>
    </citation>
    <scope>NUCLEOTIDE SEQUENCE [LARGE SCALE GENOMIC DNA]</scope>
    <source>
        <strain evidence="3 4">Wien I</strain>
    </source>
</reference>
<dbReference type="EMBL" id="MIGC01001439">
    <property type="protein sequence ID" value="PHJ22848.1"/>
    <property type="molecule type" value="Genomic_DNA"/>
</dbReference>
<dbReference type="OrthoDB" id="331043at2759"/>
<protein>
    <submittedName>
        <fullName evidence="3">Dense granule protein gra9</fullName>
    </submittedName>
</protein>
<dbReference type="GeneID" id="94426707"/>
<accession>A0A2C6L4T9</accession>
<gene>
    <name evidence="3" type="ORF">CSUI_003298</name>
</gene>
<proteinExistence type="predicted"/>